<keyword evidence="3" id="KW-1185">Reference proteome</keyword>
<dbReference type="OrthoDB" id="3692147at2759"/>
<organism evidence="2 3">
    <name type="scientific">Cytospora leucostoma</name>
    <dbReference type="NCBI Taxonomy" id="1230097"/>
    <lineage>
        <taxon>Eukaryota</taxon>
        <taxon>Fungi</taxon>
        <taxon>Dikarya</taxon>
        <taxon>Ascomycota</taxon>
        <taxon>Pezizomycotina</taxon>
        <taxon>Sordariomycetes</taxon>
        <taxon>Sordariomycetidae</taxon>
        <taxon>Diaporthales</taxon>
        <taxon>Cytosporaceae</taxon>
        <taxon>Cytospora</taxon>
    </lineage>
</organism>
<dbReference type="InParanoid" id="A0A423XB24"/>
<evidence type="ECO:0000313" key="2">
    <source>
        <dbReference type="EMBL" id="ROW13164.1"/>
    </source>
</evidence>
<dbReference type="EMBL" id="LKEB01000021">
    <property type="protein sequence ID" value="ROW13164.1"/>
    <property type="molecule type" value="Genomic_DNA"/>
</dbReference>
<gene>
    <name evidence="2" type="ORF">VPNG_04873</name>
</gene>
<comment type="caution">
    <text evidence="2">The sequence shown here is derived from an EMBL/GenBank/DDBJ whole genome shotgun (WGS) entry which is preliminary data.</text>
</comment>
<sequence>MDSGISSQQDSEQSPQGPPSYSSLFPCSRPESQTLDPLAAAAWHNKIHSPMHSLPDRVLIQIINMLDNSGIECMRRVARKFPPLCNEPILSRIRTHLPQDLNHKPFVWPRFQSMSHGGQASELLRTVDGYKDGLPGDRPQMLRLLHKDWYCNGCREAREAPDWGER</sequence>
<feature type="region of interest" description="Disordered" evidence="1">
    <location>
        <begin position="1"/>
        <end position="27"/>
    </location>
</feature>
<protein>
    <recommendedName>
        <fullName evidence="4">F-box domain-containing protein</fullName>
    </recommendedName>
</protein>
<dbReference type="AlphaFoldDB" id="A0A423XB24"/>
<name>A0A423XB24_9PEZI</name>
<proteinExistence type="predicted"/>
<reference evidence="2 3" key="1">
    <citation type="submission" date="2015-09" db="EMBL/GenBank/DDBJ databases">
        <title>Host preference determinants of Valsa canker pathogens revealed by comparative genomics.</title>
        <authorList>
            <person name="Yin Z."/>
            <person name="Huang L."/>
        </authorList>
    </citation>
    <scope>NUCLEOTIDE SEQUENCE [LARGE SCALE GENOMIC DNA]</scope>
    <source>
        <strain evidence="2 3">SXYLt</strain>
    </source>
</reference>
<dbReference type="Proteomes" id="UP000285146">
    <property type="component" value="Unassembled WGS sequence"/>
</dbReference>
<evidence type="ECO:0000313" key="3">
    <source>
        <dbReference type="Proteomes" id="UP000285146"/>
    </source>
</evidence>
<evidence type="ECO:0008006" key="4">
    <source>
        <dbReference type="Google" id="ProtNLM"/>
    </source>
</evidence>
<accession>A0A423XB24</accession>
<evidence type="ECO:0000256" key="1">
    <source>
        <dbReference type="SAM" id="MobiDB-lite"/>
    </source>
</evidence>